<evidence type="ECO:0000313" key="3">
    <source>
        <dbReference type="Proteomes" id="UP001154282"/>
    </source>
</evidence>
<feature type="transmembrane region" description="Helical" evidence="1">
    <location>
        <begin position="20"/>
        <end position="37"/>
    </location>
</feature>
<keyword evidence="1" id="KW-0812">Transmembrane</keyword>
<gene>
    <name evidence="2" type="ORF">LITE_LOCUS39404</name>
</gene>
<name>A0AAV0PNR0_9ROSI</name>
<evidence type="ECO:0000313" key="2">
    <source>
        <dbReference type="EMBL" id="CAI0472828.1"/>
    </source>
</evidence>
<accession>A0AAV0PNR0</accession>
<organism evidence="2 3">
    <name type="scientific">Linum tenue</name>
    <dbReference type="NCBI Taxonomy" id="586396"/>
    <lineage>
        <taxon>Eukaryota</taxon>
        <taxon>Viridiplantae</taxon>
        <taxon>Streptophyta</taxon>
        <taxon>Embryophyta</taxon>
        <taxon>Tracheophyta</taxon>
        <taxon>Spermatophyta</taxon>
        <taxon>Magnoliopsida</taxon>
        <taxon>eudicotyledons</taxon>
        <taxon>Gunneridae</taxon>
        <taxon>Pentapetalae</taxon>
        <taxon>rosids</taxon>
        <taxon>fabids</taxon>
        <taxon>Malpighiales</taxon>
        <taxon>Linaceae</taxon>
        <taxon>Linum</taxon>
    </lineage>
</organism>
<comment type="caution">
    <text evidence="2">The sequence shown here is derived from an EMBL/GenBank/DDBJ whole genome shotgun (WGS) entry which is preliminary data.</text>
</comment>
<dbReference type="Proteomes" id="UP001154282">
    <property type="component" value="Unassembled WGS sequence"/>
</dbReference>
<dbReference type="AlphaFoldDB" id="A0AAV0PNR0"/>
<keyword evidence="3" id="KW-1185">Reference proteome</keyword>
<protein>
    <submittedName>
        <fullName evidence="2">Uncharacterized protein</fullName>
    </submittedName>
</protein>
<keyword evidence="1" id="KW-1133">Transmembrane helix</keyword>
<dbReference type="EMBL" id="CAMGYJ010000009">
    <property type="protein sequence ID" value="CAI0472828.1"/>
    <property type="molecule type" value="Genomic_DNA"/>
</dbReference>
<reference evidence="2" key="1">
    <citation type="submission" date="2022-08" db="EMBL/GenBank/DDBJ databases">
        <authorList>
            <person name="Gutierrez-Valencia J."/>
        </authorList>
    </citation>
    <scope>NUCLEOTIDE SEQUENCE</scope>
</reference>
<keyword evidence="1" id="KW-0472">Membrane</keyword>
<feature type="non-terminal residue" evidence="2">
    <location>
        <position position="1"/>
    </location>
</feature>
<sequence>NNVTGSSLRPEPSFIASLRKWSYLCFLQLASFFAIAGRKIRFNHWFDVGEAAMEVDGD</sequence>
<proteinExistence type="predicted"/>
<evidence type="ECO:0000256" key="1">
    <source>
        <dbReference type="SAM" id="Phobius"/>
    </source>
</evidence>